<sequence>MPIKRFFLITHILKKIVYLGYNYFPKIIIPRNIPYPMRALIPFSVLFFLKKKSIKKSRKGVIF</sequence>
<dbReference type="Proteomes" id="UP000019243">
    <property type="component" value="Unassembled WGS sequence"/>
</dbReference>
<keyword evidence="1" id="KW-0812">Transmembrane</keyword>
<feature type="transmembrane region" description="Helical" evidence="1">
    <location>
        <begin position="33"/>
        <end position="49"/>
    </location>
</feature>
<dbReference type="AlphaFoldDB" id="W7CPL8"/>
<protein>
    <submittedName>
        <fullName evidence="2">Uncharacterized protein</fullName>
    </submittedName>
</protein>
<dbReference type="EMBL" id="AODH01000040">
    <property type="protein sequence ID" value="EUJ37646.1"/>
    <property type="molecule type" value="Genomic_DNA"/>
</dbReference>
<evidence type="ECO:0000313" key="2">
    <source>
        <dbReference type="EMBL" id="EUJ37646.1"/>
    </source>
</evidence>
<name>W7CPL8_9LIST</name>
<keyword evidence="1" id="KW-1133">Transmembrane helix</keyword>
<comment type="caution">
    <text evidence="2">The sequence shown here is derived from an EMBL/GenBank/DDBJ whole genome shotgun (WGS) entry which is preliminary data.</text>
</comment>
<keyword evidence="1" id="KW-0472">Membrane</keyword>
<gene>
    <name evidence="2" type="ORF">BCAMP_09800</name>
</gene>
<organism evidence="2 3">
    <name type="scientific">Brochothrix campestris FSL F6-1037</name>
    <dbReference type="NCBI Taxonomy" id="1265861"/>
    <lineage>
        <taxon>Bacteria</taxon>
        <taxon>Bacillati</taxon>
        <taxon>Bacillota</taxon>
        <taxon>Bacilli</taxon>
        <taxon>Bacillales</taxon>
        <taxon>Listeriaceae</taxon>
        <taxon>Brochothrix</taxon>
    </lineage>
</organism>
<reference evidence="2 3" key="1">
    <citation type="submission" date="2012-12" db="EMBL/GenBank/DDBJ databases">
        <title>Novel taxa of Listeriaceae from agricultural environments in the United States.</title>
        <authorList>
            <person name="den Bakker H.C."/>
            <person name="Allred A."/>
            <person name="Warchocki S."/>
            <person name="Wright E.M."/>
            <person name="Burrell A."/>
            <person name="Nightingale K.K."/>
            <person name="Kephart D."/>
            <person name="Wiedmann M."/>
        </authorList>
    </citation>
    <scope>NUCLEOTIDE SEQUENCE [LARGE SCALE GENOMIC DNA]</scope>
    <source>
        <strain evidence="2 3">FSL F6-1037</strain>
    </source>
</reference>
<evidence type="ECO:0000256" key="1">
    <source>
        <dbReference type="SAM" id="Phobius"/>
    </source>
</evidence>
<proteinExistence type="predicted"/>
<accession>W7CPL8</accession>
<keyword evidence="3" id="KW-1185">Reference proteome</keyword>
<evidence type="ECO:0000313" key="3">
    <source>
        <dbReference type="Proteomes" id="UP000019243"/>
    </source>
</evidence>